<name>A0A0B8T3T4_9SPHI</name>
<dbReference type="InterPro" id="IPR003675">
    <property type="entry name" value="Rce1/LyrA-like_dom"/>
</dbReference>
<dbReference type="AlphaFoldDB" id="A0A0B8T3T4"/>
<sequence>MKKRTVVILSPFLIMLINLLVAVVAGYYIGKWAFIPIILIEWGLFLFFIIKYGGKVAIRNWLKPSKAGFGWIIATLVVAITPLPIFLKYHHLLSSWQLIVPWIILALVNPWLEEFYWRGLLSDYTKSWGAPLSVLFSSMMFSLNHAVFGINSSLFSGYEVMISTFLMGIVWAITYKRTDSLRWIIFAHFLVDFLNLSSVSFLDLFKPSW</sequence>
<feature type="transmembrane region" description="Helical" evidence="1">
    <location>
        <begin position="34"/>
        <end position="54"/>
    </location>
</feature>
<reference evidence="3 4" key="2">
    <citation type="journal article" date="2015" name="PLoS ONE">
        <title>Whole-Genome Optical Mapping and Finished Genome Sequence of Sphingobacterium deserti sp. nov., a New Species Isolated from the Western Desert of China.</title>
        <authorList>
            <person name="Teng C."/>
            <person name="Zhou Z."/>
            <person name="Molnar I."/>
            <person name="Li X."/>
            <person name="Tang R."/>
            <person name="Chen M."/>
            <person name="Wang L."/>
            <person name="Su S."/>
            <person name="Zhang W."/>
            <person name="Lin M."/>
        </authorList>
    </citation>
    <scope>NUCLEOTIDE SEQUENCE [LARGE SCALE GENOMIC DNA]</scope>
    <source>
        <strain evidence="4">ACCC05744</strain>
    </source>
</reference>
<protein>
    <recommendedName>
        <fullName evidence="2">CAAX prenyl protease 2/Lysostaphin resistance protein A-like domain-containing protein</fullName>
    </recommendedName>
</protein>
<feature type="transmembrane region" description="Helical" evidence="1">
    <location>
        <begin position="93"/>
        <end position="112"/>
    </location>
</feature>
<dbReference type="RefSeq" id="WP_037499634.1">
    <property type="nucleotide sequence ID" value="NZ_JJMU01000037.1"/>
</dbReference>
<dbReference type="OrthoDB" id="449657at2"/>
<dbReference type="STRING" id="1229276.DI53_2449"/>
<dbReference type="Pfam" id="PF02517">
    <property type="entry name" value="Rce1-like"/>
    <property type="match status" value="1"/>
</dbReference>
<dbReference type="eggNOG" id="COG1266">
    <property type="taxonomic scope" value="Bacteria"/>
</dbReference>
<keyword evidence="1" id="KW-1133">Transmembrane helix</keyword>
<proteinExistence type="predicted"/>
<evidence type="ECO:0000313" key="3">
    <source>
        <dbReference type="EMBL" id="KGE13823.1"/>
    </source>
</evidence>
<dbReference type="GO" id="GO:0004175">
    <property type="term" value="F:endopeptidase activity"/>
    <property type="evidence" value="ECO:0007669"/>
    <property type="project" value="UniProtKB-ARBA"/>
</dbReference>
<dbReference type="Proteomes" id="UP000031802">
    <property type="component" value="Unassembled WGS sequence"/>
</dbReference>
<feature type="transmembrane region" description="Helical" evidence="1">
    <location>
        <begin position="155"/>
        <end position="174"/>
    </location>
</feature>
<feature type="transmembrane region" description="Helical" evidence="1">
    <location>
        <begin position="181"/>
        <end position="202"/>
    </location>
</feature>
<feature type="transmembrane region" description="Helical" evidence="1">
    <location>
        <begin position="66"/>
        <end position="87"/>
    </location>
</feature>
<gene>
    <name evidence="3" type="ORF">DI53_2449</name>
</gene>
<feature type="domain" description="CAAX prenyl protease 2/Lysostaphin resistance protein A-like" evidence="2">
    <location>
        <begin position="96"/>
        <end position="194"/>
    </location>
</feature>
<feature type="transmembrane region" description="Helical" evidence="1">
    <location>
        <begin position="7"/>
        <end position="28"/>
    </location>
</feature>
<feature type="transmembrane region" description="Helical" evidence="1">
    <location>
        <begin position="124"/>
        <end position="143"/>
    </location>
</feature>
<dbReference type="PATRIC" id="fig|1229276.3.peg.2517"/>
<accession>A0A0B8T3T4</accession>
<dbReference type="EMBL" id="JJMU01000037">
    <property type="protein sequence ID" value="KGE13823.1"/>
    <property type="molecule type" value="Genomic_DNA"/>
</dbReference>
<organism evidence="3 4">
    <name type="scientific">Sphingobacterium deserti</name>
    <dbReference type="NCBI Taxonomy" id="1229276"/>
    <lineage>
        <taxon>Bacteria</taxon>
        <taxon>Pseudomonadati</taxon>
        <taxon>Bacteroidota</taxon>
        <taxon>Sphingobacteriia</taxon>
        <taxon>Sphingobacteriales</taxon>
        <taxon>Sphingobacteriaceae</taxon>
        <taxon>Sphingobacterium</taxon>
    </lineage>
</organism>
<keyword evidence="1" id="KW-0812">Transmembrane</keyword>
<comment type="caution">
    <text evidence="3">The sequence shown here is derived from an EMBL/GenBank/DDBJ whole genome shotgun (WGS) entry which is preliminary data.</text>
</comment>
<dbReference type="GO" id="GO:0080120">
    <property type="term" value="P:CAAX-box protein maturation"/>
    <property type="evidence" value="ECO:0007669"/>
    <property type="project" value="UniProtKB-ARBA"/>
</dbReference>
<reference evidence="4" key="1">
    <citation type="submission" date="2014-04" db="EMBL/GenBank/DDBJ databases">
        <title>Whole-Genome optical mapping and complete genome sequence of Sphingobacterium deserti sp. nov., a new spaces isolated from desert in the west of China.</title>
        <authorList>
            <person name="Teng C."/>
            <person name="Zhou Z."/>
            <person name="Li X."/>
            <person name="Chen M."/>
            <person name="Lin M."/>
            <person name="Wang L."/>
            <person name="Su S."/>
            <person name="Zhang C."/>
            <person name="Zhang W."/>
        </authorList>
    </citation>
    <scope>NUCLEOTIDE SEQUENCE [LARGE SCALE GENOMIC DNA]</scope>
    <source>
        <strain evidence="4">ACCC05744</strain>
    </source>
</reference>
<keyword evidence="1" id="KW-0472">Membrane</keyword>
<evidence type="ECO:0000256" key="1">
    <source>
        <dbReference type="SAM" id="Phobius"/>
    </source>
</evidence>
<evidence type="ECO:0000259" key="2">
    <source>
        <dbReference type="Pfam" id="PF02517"/>
    </source>
</evidence>
<keyword evidence="4" id="KW-1185">Reference proteome</keyword>
<evidence type="ECO:0000313" key="4">
    <source>
        <dbReference type="Proteomes" id="UP000031802"/>
    </source>
</evidence>